<evidence type="ECO:0000256" key="1">
    <source>
        <dbReference type="SAM" id="Phobius"/>
    </source>
</evidence>
<name>A0ABY4A5E0_9BURK</name>
<keyword evidence="1" id="KW-0472">Membrane</keyword>
<dbReference type="RefSeq" id="WP_243491246.1">
    <property type="nucleotide sequence ID" value="NZ_CP063361.1"/>
</dbReference>
<keyword evidence="1" id="KW-1133">Transmembrane helix</keyword>
<sequence length="73" mass="8134">MLAYAFPLPFIAGNQGVSPVGSVGRDPLWLVAGEDLLLWPRLGLSGAFWLLVALAGRLMWRRWRRRAKGERGS</sequence>
<proteinExistence type="predicted"/>
<accession>A0ABY4A5E0</accession>
<protein>
    <submittedName>
        <fullName evidence="2">Uncharacterized protein</fullName>
    </submittedName>
</protein>
<dbReference type="Proteomes" id="UP000831532">
    <property type="component" value="Chromosome"/>
</dbReference>
<gene>
    <name evidence="2" type="ORF">INH39_32365</name>
</gene>
<keyword evidence="1" id="KW-0812">Transmembrane</keyword>
<feature type="transmembrane region" description="Helical" evidence="1">
    <location>
        <begin position="38"/>
        <end position="60"/>
    </location>
</feature>
<organism evidence="2 3">
    <name type="scientific">Massilia violaceinigra</name>
    <dbReference type="NCBI Taxonomy" id="2045208"/>
    <lineage>
        <taxon>Bacteria</taxon>
        <taxon>Pseudomonadati</taxon>
        <taxon>Pseudomonadota</taxon>
        <taxon>Betaproteobacteria</taxon>
        <taxon>Burkholderiales</taxon>
        <taxon>Oxalobacteraceae</taxon>
        <taxon>Telluria group</taxon>
        <taxon>Massilia</taxon>
    </lineage>
</organism>
<evidence type="ECO:0000313" key="2">
    <source>
        <dbReference type="EMBL" id="UOD29995.1"/>
    </source>
</evidence>
<dbReference type="EMBL" id="CP063361">
    <property type="protein sequence ID" value="UOD29995.1"/>
    <property type="molecule type" value="Genomic_DNA"/>
</dbReference>
<keyword evidence="3" id="KW-1185">Reference proteome</keyword>
<evidence type="ECO:0000313" key="3">
    <source>
        <dbReference type="Proteomes" id="UP000831532"/>
    </source>
</evidence>
<reference evidence="2 3" key="1">
    <citation type="submission" date="2020-10" db="EMBL/GenBank/DDBJ databases">
        <title>Genome analysis of Massilia species.</title>
        <authorList>
            <person name="Jung D.-H."/>
        </authorList>
    </citation>
    <scope>NUCLEOTIDE SEQUENCE [LARGE SCALE GENOMIC DNA]</scope>
    <source>
        <strain evidence="3">sipir</strain>
    </source>
</reference>